<name>A0A821VPJ8_9NEOP</name>
<comment type="caution">
    <text evidence="2">The sequence shown here is derived from an EMBL/GenBank/DDBJ whole genome shotgun (WGS) entry which is preliminary data.</text>
</comment>
<dbReference type="Proteomes" id="UP000663880">
    <property type="component" value="Unassembled WGS sequence"/>
</dbReference>
<sequence>MDSKSTETNETLPPGEFIDDYSHLRFSYYQDDSFNSSFTTNSSVLSNDTLETNVSDFNTKKAEPQIPDLPHPSYVMASIISSASNRMNTGNMQFKYANGVETAKTQPAQFKFSPSRRSTLMPEKNNNTLQ</sequence>
<dbReference type="AlphaFoldDB" id="A0A821VPJ8"/>
<dbReference type="OrthoDB" id="7481508at2759"/>
<evidence type="ECO:0000313" key="2">
    <source>
        <dbReference type="EMBL" id="CAF4910829.1"/>
    </source>
</evidence>
<organism evidence="2 3">
    <name type="scientific">Pieris macdunnoughi</name>
    <dbReference type="NCBI Taxonomy" id="345717"/>
    <lineage>
        <taxon>Eukaryota</taxon>
        <taxon>Metazoa</taxon>
        <taxon>Ecdysozoa</taxon>
        <taxon>Arthropoda</taxon>
        <taxon>Hexapoda</taxon>
        <taxon>Insecta</taxon>
        <taxon>Pterygota</taxon>
        <taxon>Neoptera</taxon>
        <taxon>Endopterygota</taxon>
        <taxon>Lepidoptera</taxon>
        <taxon>Glossata</taxon>
        <taxon>Ditrysia</taxon>
        <taxon>Papilionoidea</taxon>
        <taxon>Pieridae</taxon>
        <taxon>Pierinae</taxon>
        <taxon>Pieris</taxon>
    </lineage>
</organism>
<evidence type="ECO:0000313" key="3">
    <source>
        <dbReference type="Proteomes" id="UP000663880"/>
    </source>
</evidence>
<proteinExistence type="predicted"/>
<reference evidence="2" key="1">
    <citation type="submission" date="2021-02" db="EMBL/GenBank/DDBJ databases">
        <authorList>
            <person name="Steward A R."/>
        </authorList>
    </citation>
    <scope>NUCLEOTIDE SEQUENCE</scope>
</reference>
<keyword evidence="3" id="KW-1185">Reference proteome</keyword>
<protein>
    <submittedName>
        <fullName evidence="2">Uncharacterized protein</fullName>
    </submittedName>
</protein>
<feature type="region of interest" description="Disordered" evidence="1">
    <location>
        <begin position="111"/>
        <end position="130"/>
    </location>
</feature>
<gene>
    <name evidence="2" type="ORF">PMACD_LOCUS12118</name>
</gene>
<dbReference type="EMBL" id="CAJOBZ010000045">
    <property type="protein sequence ID" value="CAF4910829.1"/>
    <property type="molecule type" value="Genomic_DNA"/>
</dbReference>
<evidence type="ECO:0000256" key="1">
    <source>
        <dbReference type="SAM" id="MobiDB-lite"/>
    </source>
</evidence>
<accession>A0A821VPJ8</accession>